<dbReference type="FunFam" id="1.10.600.10:FF:000001">
    <property type="entry name" value="Geranylgeranyl diphosphate synthase"/>
    <property type="match status" value="1"/>
</dbReference>
<evidence type="ECO:0000313" key="18">
    <source>
        <dbReference type="Proteomes" id="UP000503169"/>
    </source>
</evidence>
<dbReference type="SFLD" id="SFLDS00005">
    <property type="entry name" value="Isoprenoid_Synthase_Type_I"/>
    <property type="match status" value="1"/>
</dbReference>
<dbReference type="SUPFAM" id="SSF48576">
    <property type="entry name" value="Terpenoid synthases"/>
    <property type="match status" value="1"/>
</dbReference>
<comment type="cofactor">
    <cofactor evidence="1">
        <name>Mg(2+)</name>
        <dbReference type="ChEBI" id="CHEBI:18420"/>
    </cofactor>
</comment>
<dbReference type="EMBL" id="POTQ01000003">
    <property type="protein sequence ID" value="PNV58520.1"/>
    <property type="molecule type" value="Genomic_DNA"/>
</dbReference>
<dbReference type="Gene3D" id="1.10.600.10">
    <property type="entry name" value="Farnesyl Diphosphate Synthase"/>
    <property type="match status" value="1"/>
</dbReference>
<keyword evidence="8" id="KW-0414">Isoprene biosynthesis</keyword>
<dbReference type="EC" id="2.5.1.10" evidence="3"/>
<evidence type="ECO:0000256" key="1">
    <source>
        <dbReference type="ARBA" id="ARBA00001946"/>
    </source>
</evidence>
<keyword evidence="5 12" id="KW-0808">Transferase</keyword>
<dbReference type="GO" id="GO:0004337">
    <property type="term" value="F:(2E,6E)-farnesyl diphosphate synthase activity"/>
    <property type="evidence" value="ECO:0007669"/>
    <property type="project" value="UniProtKB-EC"/>
</dbReference>
<dbReference type="Proteomes" id="UP000094714">
    <property type="component" value="Chromosome"/>
</dbReference>
<dbReference type="PANTHER" id="PTHR43281:SF1">
    <property type="entry name" value="FARNESYL DIPHOSPHATE SYNTHASE"/>
    <property type="match status" value="1"/>
</dbReference>
<dbReference type="InterPro" id="IPR000092">
    <property type="entry name" value="Polyprenyl_synt"/>
</dbReference>
<dbReference type="InterPro" id="IPR033749">
    <property type="entry name" value="Polyprenyl_synt_CS"/>
</dbReference>
<proteinExistence type="inferred from homology"/>
<evidence type="ECO:0000313" key="16">
    <source>
        <dbReference type="Proteomes" id="UP000094714"/>
    </source>
</evidence>
<evidence type="ECO:0000256" key="8">
    <source>
        <dbReference type="ARBA" id="ARBA00023229"/>
    </source>
</evidence>
<comment type="similarity">
    <text evidence="2 12">Belongs to the FPP/GGPP synthase family.</text>
</comment>
<evidence type="ECO:0000313" key="14">
    <source>
        <dbReference type="EMBL" id="PNV58520.1"/>
    </source>
</evidence>
<name>A0A1D7ZV44_LIMFE</name>
<dbReference type="GO" id="GO:0005737">
    <property type="term" value="C:cytoplasm"/>
    <property type="evidence" value="ECO:0007669"/>
    <property type="project" value="UniProtKB-ARBA"/>
</dbReference>
<dbReference type="Proteomes" id="UP000236514">
    <property type="component" value="Unassembled WGS sequence"/>
</dbReference>
<dbReference type="InterPro" id="IPR053378">
    <property type="entry name" value="Prenyl_diphosphate_synthase"/>
</dbReference>
<protein>
    <recommendedName>
        <fullName evidence="4">Farnesyl diphosphate synthase</fullName>
        <ecNumber evidence="3">2.5.1.10</ecNumber>
    </recommendedName>
    <alternativeName>
        <fullName evidence="10">(2E,6E)-farnesyl diphosphate synthase</fullName>
    </alternativeName>
    <alternativeName>
        <fullName evidence="9">Geranyltranstransferase</fullName>
    </alternativeName>
</protein>
<dbReference type="EMBL" id="CP050919">
    <property type="protein sequence ID" value="QIX58928.1"/>
    <property type="molecule type" value="Genomic_DNA"/>
</dbReference>
<evidence type="ECO:0000313" key="15">
    <source>
        <dbReference type="EMBL" id="QIX58928.1"/>
    </source>
</evidence>
<dbReference type="Pfam" id="PF00348">
    <property type="entry name" value="polyprenyl_synt"/>
    <property type="match status" value="1"/>
</dbReference>
<dbReference type="PROSITE" id="PS00723">
    <property type="entry name" value="POLYPRENYL_SYNTHASE_1"/>
    <property type="match status" value="1"/>
</dbReference>
<dbReference type="SFLD" id="SFLDG01017">
    <property type="entry name" value="Polyprenyl_Transferase_Like"/>
    <property type="match status" value="1"/>
</dbReference>
<dbReference type="CDD" id="cd00685">
    <property type="entry name" value="Trans_IPPS_HT"/>
    <property type="match status" value="1"/>
</dbReference>
<evidence type="ECO:0000256" key="4">
    <source>
        <dbReference type="ARBA" id="ARBA00015100"/>
    </source>
</evidence>
<reference evidence="15 18" key="3">
    <citation type="submission" date="2020-04" db="EMBL/GenBank/DDBJ databases">
        <title>Novel strain L. Fermentum HFD1 producer antibacterial peptides.</title>
        <authorList>
            <person name="Ozhegov G.D."/>
            <person name="Pavlova A.S."/>
            <person name="Zhuravleva D.E."/>
            <person name="Gogoleva N.V."/>
            <person name="Shagimardanova E.I."/>
            <person name="Markelova M.I."/>
            <person name="Yarullina D.R."/>
            <person name="Kayumov A.R."/>
        </authorList>
    </citation>
    <scope>NUCLEOTIDE SEQUENCE [LARGE SCALE GENOMIC DNA]</scope>
    <source>
        <strain evidence="15 18">HFD1</strain>
    </source>
</reference>
<dbReference type="GO" id="GO:0016114">
    <property type="term" value="P:terpenoid biosynthetic process"/>
    <property type="evidence" value="ECO:0007669"/>
    <property type="project" value="UniProtKB-ARBA"/>
</dbReference>
<organism evidence="13 16">
    <name type="scientific">Limosilactobacillus fermentum</name>
    <name type="common">Lactobacillus fermentum</name>
    <dbReference type="NCBI Taxonomy" id="1613"/>
    <lineage>
        <taxon>Bacteria</taxon>
        <taxon>Bacillati</taxon>
        <taxon>Bacillota</taxon>
        <taxon>Bacilli</taxon>
        <taxon>Lactobacillales</taxon>
        <taxon>Lactobacillaceae</taxon>
        <taxon>Limosilactobacillus</taxon>
    </lineage>
</organism>
<evidence type="ECO:0000256" key="2">
    <source>
        <dbReference type="ARBA" id="ARBA00006706"/>
    </source>
</evidence>
<evidence type="ECO:0000256" key="9">
    <source>
        <dbReference type="ARBA" id="ARBA00032380"/>
    </source>
</evidence>
<accession>A0A1D7ZV44</accession>
<evidence type="ECO:0000256" key="6">
    <source>
        <dbReference type="ARBA" id="ARBA00022723"/>
    </source>
</evidence>
<keyword evidence="6" id="KW-0479">Metal-binding</keyword>
<sequence>MARQLQELVAVVDDYLATHLAGACDQPLLEKSMAYSLLAGGKRLRPTLTIAVAELLGKTIDDDLVRAACALELIHTYSLIHDDLPAMDNDDLRRGKPTNHRVYGPGVATLAGDGLLTLAFEWVSDNQLKAPVRLRLVQELAKAAGPAGMVAGQATDVSATGQELSLAQLKKLHRQKTGALLRYAVLAGGLIAEQETAVLDCLTTFGEAYGLAFQIYDDILDVTATTAEMGKATHKDQAEQKNTYPGLLGLAGAKGELEAALTTARGAAAELGRLTGKETVILDDFLAYYRI</sequence>
<dbReference type="PATRIC" id="fig|1613.112.peg.280"/>
<dbReference type="NCBIfam" id="NF045485">
    <property type="entry name" value="FPPsyn"/>
    <property type="match status" value="1"/>
</dbReference>
<gene>
    <name evidence="14" type="ORF">C1Y38_02640</name>
    <name evidence="15" type="ORF">HCY95_01366</name>
    <name evidence="13" type="ORF">LACFE_CDS0265</name>
</gene>
<dbReference type="AlphaFoldDB" id="A0A1D7ZV44"/>
<evidence type="ECO:0000256" key="12">
    <source>
        <dbReference type="RuleBase" id="RU004466"/>
    </source>
</evidence>
<dbReference type="GO" id="GO:0046872">
    <property type="term" value="F:metal ion binding"/>
    <property type="evidence" value="ECO:0007669"/>
    <property type="project" value="UniProtKB-KW"/>
</dbReference>
<evidence type="ECO:0000256" key="10">
    <source>
        <dbReference type="ARBA" id="ARBA00032873"/>
    </source>
</evidence>
<evidence type="ECO:0000256" key="5">
    <source>
        <dbReference type="ARBA" id="ARBA00022679"/>
    </source>
</evidence>
<evidence type="ECO:0000256" key="3">
    <source>
        <dbReference type="ARBA" id="ARBA00012439"/>
    </source>
</evidence>
<evidence type="ECO:0000313" key="13">
    <source>
        <dbReference type="EMBL" id="AOR73743.1"/>
    </source>
</evidence>
<dbReference type="PROSITE" id="PS00444">
    <property type="entry name" value="POLYPRENYL_SYNTHASE_2"/>
    <property type="match status" value="1"/>
</dbReference>
<evidence type="ECO:0000256" key="7">
    <source>
        <dbReference type="ARBA" id="ARBA00022842"/>
    </source>
</evidence>
<reference evidence="14 17" key="2">
    <citation type="submission" date="2018-01" db="EMBL/GenBank/DDBJ databases">
        <title>Draft genome sequence of the feruloyl esterase-producing strain Lactobacillus fermentum CRL 1446, isolated from artisanal goat milk cheese.</title>
        <authorList>
            <person name="Abeijon Mukdsi M.C."/>
            <person name="Saavedra L."/>
            <person name="Gauffin Cano M.P."/>
            <person name="Hebert E.M."/>
            <person name="Medina R.B."/>
        </authorList>
    </citation>
    <scope>NUCLEOTIDE SEQUENCE [LARGE SCALE GENOMIC DNA]</scope>
    <source>
        <strain evidence="14 17">CRL 1446</strain>
    </source>
</reference>
<dbReference type="InterPro" id="IPR008949">
    <property type="entry name" value="Isoprenoid_synthase_dom_sf"/>
</dbReference>
<dbReference type="EMBL" id="CP017151">
    <property type="protein sequence ID" value="AOR73743.1"/>
    <property type="molecule type" value="Genomic_DNA"/>
</dbReference>
<dbReference type="RefSeq" id="WP_003683815.1">
    <property type="nucleotide sequence ID" value="NZ_AP024320.1"/>
</dbReference>
<comment type="catalytic activity">
    <reaction evidence="11">
        <text>isopentenyl diphosphate + (2E)-geranyl diphosphate = (2E,6E)-farnesyl diphosphate + diphosphate</text>
        <dbReference type="Rhea" id="RHEA:19361"/>
        <dbReference type="ChEBI" id="CHEBI:33019"/>
        <dbReference type="ChEBI" id="CHEBI:58057"/>
        <dbReference type="ChEBI" id="CHEBI:128769"/>
        <dbReference type="ChEBI" id="CHEBI:175763"/>
        <dbReference type="EC" id="2.5.1.10"/>
    </reaction>
</comment>
<evidence type="ECO:0000256" key="11">
    <source>
        <dbReference type="ARBA" id="ARBA00049399"/>
    </source>
</evidence>
<evidence type="ECO:0000313" key="17">
    <source>
        <dbReference type="Proteomes" id="UP000236514"/>
    </source>
</evidence>
<keyword evidence="7" id="KW-0460">Magnesium</keyword>
<dbReference type="PANTHER" id="PTHR43281">
    <property type="entry name" value="FARNESYL DIPHOSPHATE SYNTHASE"/>
    <property type="match status" value="1"/>
</dbReference>
<reference evidence="13 16" key="1">
    <citation type="submission" date="2016-09" db="EMBL/GenBank/DDBJ databases">
        <title>Genome Sequence of the Lactobacillus fermentum strain NCC2970 (CNCM I-5068).</title>
        <authorList>
            <person name="Barretto C."/>
            <person name="Ngom-Bru C."/>
            <person name="Genevaz A."/>
            <person name="Fournier C."/>
            <person name="Moine D."/>
            <person name="Kassam M."/>
            <person name="Iltis A."/>
            <person name="Sagory-Zalkind P."/>
            <person name="Faucherand G."/>
            <person name="Descombes P."/>
            <person name="Duboux S."/>
        </authorList>
    </citation>
    <scope>NUCLEOTIDE SEQUENCE [LARGE SCALE GENOMIC DNA]</scope>
    <source>
        <strain evidence="13 16">NCC2970</strain>
    </source>
</reference>
<dbReference type="Proteomes" id="UP000503169">
    <property type="component" value="Chromosome"/>
</dbReference>